<evidence type="ECO:0000256" key="1">
    <source>
        <dbReference type="ARBA" id="ARBA00023015"/>
    </source>
</evidence>
<evidence type="ECO:0000256" key="3">
    <source>
        <dbReference type="ARBA" id="ARBA00023163"/>
    </source>
</evidence>
<evidence type="ECO:0000313" key="5">
    <source>
        <dbReference type="EMBL" id="NEZ09989.1"/>
    </source>
</evidence>
<dbReference type="PROSITE" id="PS00041">
    <property type="entry name" value="HTH_ARAC_FAMILY_1"/>
    <property type="match status" value="1"/>
</dbReference>
<keyword evidence="3" id="KW-0804">Transcription</keyword>
<dbReference type="PANTHER" id="PTHR43280">
    <property type="entry name" value="ARAC-FAMILY TRANSCRIPTIONAL REGULATOR"/>
    <property type="match status" value="1"/>
</dbReference>
<dbReference type="PROSITE" id="PS01124">
    <property type="entry name" value="HTH_ARAC_FAMILY_2"/>
    <property type="match status" value="1"/>
</dbReference>
<dbReference type="SUPFAM" id="SSF46689">
    <property type="entry name" value="Homeodomain-like"/>
    <property type="match status" value="1"/>
</dbReference>
<feature type="non-terminal residue" evidence="5">
    <location>
        <position position="272"/>
    </location>
</feature>
<name>A0A6G4CLK8_ECOLX</name>
<dbReference type="Pfam" id="PF12833">
    <property type="entry name" value="HTH_18"/>
    <property type="match status" value="1"/>
</dbReference>
<evidence type="ECO:0000256" key="2">
    <source>
        <dbReference type="ARBA" id="ARBA00023125"/>
    </source>
</evidence>
<organism evidence="5">
    <name type="scientific">Escherichia coli</name>
    <dbReference type="NCBI Taxonomy" id="562"/>
    <lineage>
        <taxon>Bacteria</taxon>
        <taxon>Pseudomonadati</taxon>
        <taxon>Pseudomonadota</taxon>
        <taxon>Gammaproteobacteria</taxon>
        <taxon>Enterobacterales</taxon>
        <taxon>Enterobacteriaceae</taxon>
        <taxon>Escherichia</taxon>
    </lineage>
</organism>
<keyword evidence="1" id="KW-0805">Transcription regulation</keyword>
<dbReference type="AlphaFoldDB" id="A0A6G4CLK8"/>
<keyword evidence="2" id="KW-0238">DNA-binding</keyword>
<dbReference type="InterPro" id="IPR009057">
    <property type="entry name" value="Homeodomain-like_sf"/>
</dbReference>
<dbReference type="InterPro" id="IPR020449">
    <property type="entry name" value="Tscrpt_reg_AraC-type_HTH"/>
</dbReference>
<feature type="domain" description="HTH araC/xylS-type" evidence="4">
    <location>
        <begin position="178"/>
        <end position="272"/>
    </location>
</feature>
<reference evidence="5" key="2">
    <citation type="submission" date="2020-02" db="EMBL/GenBank/DDBJ databases">
        <authorList>
            <person name="Alotaibi K."/>
            <person name="Khan A."/>
        </authorList>
    </citation>
    <scope>NUCLEOTIDE SEQUENCE</scope>
    <source>
        <strain evidence="5">EC21</strain>
    </source>
</reference>
<dbReference type="SMART" id="SM00342">
    <property type="entry name" value="HTH_ARAC"/>
    <property type="match status" value="1"/>
</dbReference>
<comment type="caution">
    <text evidence="5">The sequence shown here is derived from an EMBL/GenBank/DDBJ whole genome shotgun (WGS) entry which is preliminary data.</text>
</comment>
<evidence type="ECO:0000259" key="4">
    <source>
        <dbReference type="PROSITE" id="PS01124"/>
    </source>
</evidence>
<dbReference type="InterPro" id="IPR018062">
    <property type="entry name" value="HTH_AraC-typ_CS"/>
</dbReference>
<dbReference type="InterPro" id="IPR018060">
    <property type="entry name" value="HTH_AraC"/>
</dbReference>
<gene>
    <name evidence="5" type="ORF">G4V01_24640</name>
</gene>
<dbReference type="EMBL" id="JAAIWJ010000222">
    <property type="protein sequence ID" value="NEZ09989.1"/>
    <property type="molecule type" value="Genomic_DNA"/>
</dbReference>
<sequence>MNKNIVKIAPVNNKTDVVVTNYYIANSMLVNIKSGSVTIRNLKNLTDYTLTKGVYFIKKDIFVGVLNTYDKDKLLFDIIDIPVSMLNYFCRENSDVAENRNEWIIKTIIPGCDELIKKIEDGNGNLTHSDGINTHLHCHSIDIDKNTTYILCYLLSNFLEDGKIPFIIHSSAELTLTEKIYDIIYADTRKNWTLESISKKIYLSKSTLKRKLKAEGTTFSTIFLLARMKKAARLLRTNNNSIRAIAEECGFNNPSYFSTVFRKIFNTTPKKY</sequence>
<reference evidence="5" key="1">
    <citation type="journal article" date="2006" name="Food Microbiol.">
        <title>Occurrence of non-O157 shiga toxin-producing Escherichia coli in ready-to-eat food from supermarkets in Argentina.</title>
        <authorList>
            <person name="Balague C."/>
            <person name="Khan A.A."/>
            <person name="Fernandez L."/>
            <person name="Redolfi A.L."/>
            <person name="Aquili V."/>
            <person name="Voltattorni P."/>
            <person name="Hofer C."/>
            <person name="Ebner G."/>
            <person name="Duenas S."/>
            <person name="Cerniglia C.E."/>
        </authorList>
    </citation>
    <scope>NUCLEOTIDE SEQUENCE</scope>
    <source>
        <strain evidence="5">EC21</strain>
    </source>
</reference>
<dbReference type="PRINTS" id="PR00032">
    <property type="entry name" value="HTHARAC"/>
</dbReference>
<protein>
    <submittedName>
        <fullName evidence="5">AraC family transcriptional regulator</fullName>
    </submittedName>
</protein>
<dbReference type="Gene3D" id="1.10.10.60">
    <property type="entry name" value="Homeodomain-like"/>
    <property type="match status" value="1"/>
</dbReference>
<dbReference type="GO" id="GO:0003700">
    <property type="term" value="F:DNA-binding transcription factor activity"/>
    <property type="evidence" value="ECO:0007669"/>
    <property type="project" value="InterPro"/>
</dbReference>
<dbReference type="GO" id="GO:0043565">
    <property type="term" value="F:sequence-specific DNA binding"/>
    <property type="evidence" value="ECO:0007669"/>
    <property type="project" value="InterPro"/>
</dbReference>
<proteinExistence type="predicted"/>
<accession>A0A6G4CLK8</accession>
<dbReference type="RefSeq" id="WP_163425798.1">
    <property type="nucleotide sequence ID" value="NZ_JAAIWJ010000222.1"/>
</dbReference>
<dbReference type="PANTHER" id="PTHR43280:SF33">
    <property type="entry name" value="HTH-TYPE TRANSCRIPTIONAL REGULATOR APPY-RELATED"/>
    <property type="match status" value="1"/>
</dbReference>